<evidence type="ECO:0000313" key="2">
    <source>
        <dbReference type="Proteomes" id="UP000253647"/>
    </source>
</evidence>
<dbReference type="Proteomes" id="UP000253647">
    <property type="component" value="Unassembled WGS sequence"/>
</dbReference>
<dbReference type="RefSeq" id="WP_114435341.1">
    <property type="nucleotide sequence ID" value="NZ_QPJI01000019.1"/>
</dbReference>
<reference evidence="1 2" key="1">
    <citation type="submission" date="2018-07" db="EMBL/GenBank/DDBJ databases">
        <title>Freshwater and sediment microbial communities from various areas in North America, analyzing microbe dynamics in response to fracking.</title>
        <authorList>
            <person name="Lamendella R."/>
        </authorList>
    </citation>
    <scope>NUCLEOTIDE SEQUENCE [LARGE SCALE GENOMIC DNA]</scope>
    <source>
        <strain evidence="1 2">105B</strain>
    </source>
</reference>
<proteinExistence type="predicted"/>
<accession>A0A368X5N9</accession>
<protein>
    <submittedName>
        <fullName evidence="1">Uncharacterized protein</fullName>
    </submittedName>
</protein>
<dbReference type="AlphaFoldDB" id="A0A368X5N9"/>
<gene>
    <name evidence="1" type="ORF">DET61_11980</name>
</gene>
<name>A0A368X5N9_MARNT</name>
<comment type="caution">
    <text evidence="1">The sequence shown here is derived from an EMBL/GenBank/DDBJ whole genome shotgun (WGS) entry which is preliminary data.</text>
</comment>
<sequence length="117" mass="13566">MNETTQPKIPDLPGRPRDEIEAVELVAELGLAEVEKRYEALCARAQERYDNFSKTGDIPVGFTALDYLTEEELSERHRLFLGMTICSDPQAEARQRILMRKAERQRLRKQREVQYAA</sequence>
<dbReference type="EMBL" id="QPJI01000019">
    <property type="protein sequence ID" value="RCW63310.1"/>
    <property type="molecule type" value="Genomic_DNA"/>
</dbReference>
<evidence type="ECO:0000313" key="1">
    <source>
        <dbReference type="EMBL" id="RCW63310.1"/>
    </source>
</evidence>
<organism evidence="1 2">
    <name type="scientific">Marinobacter nauticus</name>
    <name type="common">Marinobacter hydrocarbonoclasticus</name>
    <name type="synonym">Marinobacter aquaeolei</name>
    <dbReference type="NCBI Taxonomy" id="2743"/>
    <lineage>
        <taxon>Bacteria</taxon>
        <taxon>Pseudomonadati</taxon>
        <taxon>Pseudomonadota</taxon>
        <taxon>Gammaproteobacteria</taxon>
        <taxon>Pseudomonadales</taxon>
        <taxon>Marinobacteraceae</taxon>
        <taxon>Marinobacter</taxon>
    </lineage>
</organism>